<dbReference type="OrthoDB" id="3141012at2759"/>
<organism evidence="1 2">
    <name type="scientific">Russula ochroleuca</name>
    <dbReference type="NCBI Taxonomy" id="152965"/>
    <lineage>
        <taxon>Eukaryota</taxon>
        <taxon>Fungi</taxon>
        <taxon>Dikarya</taxon>
        <taxon>Basidiomycota</taxon>
        <taxon>Agaricomycotina</taxon>
        <taxon>Agaricomycetes</taxon>
        <taxon>Russulales</taxon>
        <taxon>Russulaceae</taxon>
        <taxon>Russula</taxon>
    </lineage>
</organism>
<accession>A0A9P5T7R1</accession>
<protein>
    <submittedName>
        <fullName evidence="1">Uncharacterized protein</fullName>
    </submittedName>
</protein>
<reference evidence="1" key="1">
    <citation type="submission" date="2019-10" db="EMBL/GenBank/DDBJ databases">
        <authorList>
            <consortium name="DOE Joint Genome Institute"/>
            <person name="Kuo A."/>
            <person name="Miyauchi S."/>
            <person name="Kiss E."/>
            <person name="Drula E."/>
            <person name="Kohler A."/>
            <person name="Sanchez-Garcia M."/>
            <person name="Andreopoulos B."/>
            <person name="Barry K.W."/>
            <person name="Bonito G."/>
            <person name="Buee M."/>
            <person name="Carver A."/>
            <person name="Chen C."/>
            <person name="Cichocki N."/>
            <person name="Clum A."/>
            <person name="Culley D."/>
            <person name="Crous P.W."/>
            <person name="Fauchery L."/>
            <person name="Girlanda M."/>
            <person name="Hayes R."/>
            <person name="Keri Z."/>
            <person name="LaButti K."/>
            <person name="Lipzen A."/>
            <person name="Lombard V."/>
            <person name="Magnuson J."/>
            <person name="Maillard F."/>
            <person name="Morin E."/>
            <person name="Murat C."/>
            <person name="Nolan M."/>
            <person name="Ohm R."/>
            <person name="Pangilinan J."/>
            <person name="Pereira M."/>
            <person name="Perotto S."/>
            <person name="Peter M."/>
            <person name="Riley R."/>
            <person name="Sitrit Y."/>
            <person name="Stielow B."/>
            <person name="Szollosi G."/>
            <person name="Zifcakova L."/>
            <person name="Stursova M."/>
            <person name="Spatafora J.W."/>
            <person name="Tedersoo L."/>
            <person name="Vaario L.-M."/>
            <person name="Yamada A."/>
            <person name="Yan M."/>
            <person name="Wang P."/>
            <person name="Xu J."/>
            <person name="Bruns T."/>
            <person name="Baldrian P."/>
            <person name="Vilgalys R."/>
            <person name="Henrissat B."/>
            <person name="Grigoriev I.V."/>
            <person name="Hibbett D."/>
            <person name="Nagy L.G."/>
            <person name="Martin F.M."/>
        </authorList>
    </citation>
    <scope>NUCLEOTIDE SEQUENCE</scope>
    <source>
        <strain evidence="1">Prilba</strain>
    </source>
</reference>
<dbReference type="EMBL" id="WHVB01000012">
    <property type="protein sequence ID" value="KAF8478191.1"/>
    <property type="molecule type" value="Genomic_DNA"/>
</dbReference>
<evidence type="ECO:0000313" key="2">
    <source>
        <dbReference type="Proteomes" id="UP000759537"/>
    </source>
</evidence>
<reference evidence="1" key="2">
    <citation type="journal article" date="2020" name="Nat. Commun.">
        <title>Large-scale genome sequencing of mycorrhizal fungi provides insights into the early evolution of symbiotic traits.</title>
        <authorList>
            <person name="Miyauchi S."/>
            <person name="Kiss E."/>
            <person name="Kuo A."/>
            <person name="Drula E."/>
            <person name="Kohler A."/>
            <person name="Sanchez-Garcia M."/>
            <person name="Morin E."/>
            <person name="Andreopoulos B."/>
            <person name="Barry K.W."/>
            <person name="Bonito G."/>
            <person name="Buee M."/>
            <person name="Carver A."/>
            <person name="Chen C."/>
            <person name="Cichocki N."/>
            <person name="Clum A."/>
            <person name="Culley D."/>
            <person name="Crous P.W."/>
            <person name="Fauchery L."/>
            <person name="Girlanda M."/>
            <person name="Hayes R.D."/>
            <person name="Keri Z."/>
            <person name="LaButti K."/>
            <person name="Lipzen A."/>
            <person name="Lombard V."/>
            <person name="Magnuson J."/>
            <person name="Maillard F."/>
            <person name="Murat C."/>
            <person name="Nolan M."/>
            <person name="Ohm R.A."/>
            <person name="Pangilinan J."/>
            <person name="Pereira M.F."/>
            <person name="Perotto S."/>
            <person name="Peter M."/>
            <person name="Pfister S."/>
            <person name="Riley R."/>
            <person name="Sitrit Y."/>
            <person name="Stielow J.B."/>
            <person name="Szollosi G."/>
            <person name="Zifcakova L."/>
            <person name="Stursova M."/>
            <person name="Spatafora J.W."/>
            <person name="Tedersoo L."/>
            <person name="Vaario L.M."/>
            <person name="Yamada A."/>
            <person name="Yan M."/>
            <person name="Wang P."/>
            <person name="Xu J."/>
            <person name="Bruns T."/>
            <person name="Baldrian P."/>
            <person name="Vilgalys R."/>
            <person name="Dunand C."/>
            <person name="Henrissat B."/>
            <person name="Grigoriev I.V."/>
            <person name="Hibbett D."/>
            <person name="Nagy L.G."/>
            <person name="Martin F.M."/>
        </authorList>
    </citation>
    <scope>NUCLEOTIDE SEQUENCE</scope>
    <source>
        <strain evidence="1">Prilba</strain>
    </source>
</reference>
<keyword evidence="2" id="KW-1185">Reference proteome</keyword>
<sequence>MYRRISVKEHDFEISVSSMHTLDDDKTEISLPCLLDSQHISSVHFSFSGTVDHSTSILPGDMLCSSVVQYFHHYLTINGEHLGIIDISEVILDDGSVGASAVPKVLVTPTSCASFRTSLHAHILSIHLTYNWKPLAQLSSGLSIFSRQTLLPLQPALNKLMRKLFSVDIVGRHPWLFGPLRTKLHLERQWFPSLVRSLLAITDRSGNLIFRNKAQALVKRIENHVSVYKQVIGTNNSRPSSPSLSRICPSDSPAPDIHETLVSALEVVLKIATRPPPFKGVCLHMASMQPSSNDETSSFSGLHDPSKNFAGDTFWNDLLPTSPCLSSDPLTQLLDNNLWSDDSEEMILDSDSAYQLPLSEDMGLIISLAGPSIWDSVDEEEDSGLTSCDVSPPLTSEPCTGVVGLKLFPFAAHESSSPSRSQS</sequence>
<evidence type="ECO:0000313" key="1">
    <source>
        <dbReference type="EMBL" id="KAF8478191.1"/>
    </source>
</evidence>
<proteinExistence type="predicted"/>
<name>A0A9P5T7R1_9AGAM</name>
<dbReference type="AlphaFoldDB" id="A0A9P5T7R1"/>
<comment type="caution">
    <text evidence="1">The sequence shown here is derived from an EMBL/GenBank/DDBJ whole genome shotgun (WGS) entry which is preliminary data.</text>
</comment>
<dbReference type="Proteomes" id="UP000759537">
    <property type="component" value="Unassembled WGS sequence"/>
</dbReference>
<gene>
    <name evidence="1" type="ORF">DFH94DRAFT_754275</name>
</gene>